<dbReference type="AlphaFoldDB" id="A0AAI8ZQV8"/>
<organism evidence="1 2">
    <name type="scientific">Yersinia frederiksenii</name>
    <dbReference type="NCBI Taxonomy" id="29484"/>
    <lineage>
        <taxon>Bacteria</taxon>
        <taxon>Pseudomonadati</taxon>
        <taxon>Pseudomonadota</taxon>
        <taxon>Gammaproteobacteria</taxon>
        <taxon>Enterobacterales</taxon>
        <taxon>Yersiniaceae</taxon>
        <taxon>Yersinia</taxon>
    </lineage>
</organism>
<dbReference type="InterPro" id="IPR036708">
    <property type="entry name" value="BipD-like_sf"/>
</dbReference>
<evidence type="ECO:0000313" key="1">
    <source>
        <dbReference type="EMBL" id="CFQ99673.1"/>
    </source>
</evidence>
<sequence>MAEAIVTSRPLPLLVGGHARSTPMTHSDGNQSAAMALQGMDTLILSQDKNDPYSAATLLLAQNQSLLPLSNSYTNGMNSSLSTNADDVQGQSRQLHRDLQRSSDNYNKMAKNFSSAAATNGTDGGFQFARLKRSTNSGVAAKPLGSEGTPPHIDALEGLINTIHGGYQKTYSEINQKAAEFMKDANTAIGKMSDFIKAGSDGKIHFRPKAFLEEMNKTFSKYTHFNAYGQGHYQNWSPNDNSTKLIHSFSGDDTALGFWKEKLGDGYIVKRGGDGKIEIFPNLTAIRQIYASVANSSANWEGGDMASQSFQSLQTAIDSQKNSVNSSVSQLLERFRQDNSTFETMIQLLTKMTEDLHRYNAGYLQ</sequence>
<reference evidence="1 2" key="1">
    <citation type="submission" date="2015-03" db="EMBL/GenBank/DDBJ databases">
        <authorList>
            <consortium name="Pathogen Informatics"/>
            <person name="Murphy D."/>
        </authorList>
    </citation>
    <scope>NUCLEOTIDE SEQUENCE [LARGE SCALE GENOMIC DNA]</scope>
    <source>
        <strain evidence="1 2">3400/83</strain>
    </source>
</reference>
<dbReference type="SUPFAM" id="SSF140693">
    <property type="entry name" value="IpaD-like"/>
    <property type="match status" value="1"/>
</dbReference>
<accession>A0AAI8ZQV8</accession>
<protein>
    <submittedName>
        <fullName evidence="1">YspD</fullName>
    </submittedName>
</protein>
<gene>
    <name evidence="1" type="primary">yspD</name>
    <name evidence="1" type="ORF">ERS008524_01987</name>
</gene>
<dbReference type="Gene3D" id="1.20.1710.10">
    <property type="entry name" value="IpaD-like"/>
    <property type="match status" value="1"/>
</dbReference>
<evidence type="ECO:0000313" key="2">
    <source>
        <dbReference type="Proteomes" id="UP000046784"/>
    </source>
</evidence>
<comment type="caution">
    <text evidence="1">The sequence shown here is derived from an EMBL/GenBank/DDBJ whole genome shotgun (WGS) entry which is preliminary data.</text>
</comment>
<dbReference type="EMBL" id="CGCB01000010">
    <property type="protein sequence ID" value="CFQ99673.1"/>
    <property type="molecule type" value="Genomic_DNA"/>
</dbReference>
<dbReference type="Proteomes" id="UP000046784">
    <property type="component" value="Unassembled WGS sequence"/>
</dbReference>
<name>A0AAI8ZQV8_YERFR</name>
<proteinExistence type="predicted"/>